<evidence type="ECO:0000256" key="6">
    <source>
        <dbReference type="ARBA" id="ARBA00022692"/>
    </source>
</evidence>
<feature type="domain" description="T2SS protein K first SAM-like" evidence="11">
    <location>
        <begin position="8"/>
        <end position="98"/>
    </location>
</feature>
<keyword evidence="3" id="KW-0813">Transport</keyword>
<keyword evidence="6" id="KW-0812">Transmembrane</keyword>
<keyword evidence="7" id="KW-0653">Protein transport</keyword>
<evidence type="ECO:0000259" key="11">
    <source>
        <dbReference type="Pfam" id="PF21687"/>
    </source>
</evidence>
<keyword evidence="9" id="KW-0472">Membrane</keyword>
<dbReference type="PANTHER" id="PTHR38831:SF1">
    <property type="entry name" value="TYPE II SECRETION SYSTEM PROTEIN K-RELATED"/>
    <property type="match status" value="1"/>
</dbReference>
<evidence type="ECO:0000256" key="1">
    <source>
        <dbReference type="ARBA" id="ARBA00004533"/>
    </source>
</evidence>
<evidence type="ECO:0000313" key="13">
    <source>
        <dbReference type="Proteomes" id="UP000324996"/>
    </source>
</evidence>
<proteinExistence type="inferred from homology"/>
<keyword evidence="4" id="KW-1003">Cell membrane</keyword>
<dbReference type="Gene3D" id="1.10.40.60">
    <property type="entry name" value="EpsJ-like"/>
    <property type="match status" value="2"/>
</dbReference>
<reference evidence="12 13" key="1">
    <citation type="submission" date="2019-09" db="EMBL/GenBank/DDBJ databases">
        <title>NBRP : Genome information of microbial organism related human and environment.</title>
        <authorList>
            <person name="Hattori M."/>
            <person name="Oshima K."/>
            <person name="Inaba H."/>
            <person name="Suda W."/>
            <person name="Sakamoto M."/>
            <person name="Iino T."/>
            <person name="Kitahara M."/>
            <person name="Oshida Y."/>
            <person name="Iida T."/>
            <person name="Kudo T."/>
            <person name="Itoh T."/>
            <person name="Ohkuma M."/>
        </authorList>
    </citation>
    <scope>NUCLEOTIDE SEQUENCE [LARGE SCALE GENOMIC DNA]</scope>
    <source>
        <strain evidence="12 13">Q-1</strain>
    </source>
</reference>
<dbReference type="SUPFAM" id="SSF158544">
    <property type="entry name" value="GspK insert domain-like"/>
    <property type="match status" value="2"/>
</dbReference>
<comment type="subcellular location">
    <subcellularLocation>
        <location evidence="1">Cell inner membrane</location>
    </subcellularLocation>
</comment>
<evidence type="ECO:0000313" key="12">
    <source>
        <dbReference type="EMBL" id="GER04253.1"/>
    </source>
</evidence>
<comment type="caution">
    <text evidence="12">The sequence shown here is derived from an EMBL/GenBank/DDBJ whole genome shotgun (WGS) entry which is preliminary data.</text>
</comment>
<dbReference type="AlphaFoldDB" id="A0A5A7N7E7"/>
<keyword evidence="13" id="KW-1185">Reference proteome</keyword>
<gene>
    <name evidence="12" type="ORF">JCM17846_19350</name>
</gene>
<keyword evidence="8" id="KW-1133">Transmembrane helix</keyword>
<evidence type="ECO:0000256" key="2">
    <source>
        <dbReference type="ARBA" id="ARBA00007246"/>
    </source>
</evidence>
<dbReference type="InterPro" id="IPR049179">
    <property type="entry name" value="T2SSK_SAM-like_2nd"/>
</dbReference>
<feature type="domain" description="T2SS protein K second SAM-like" evidence="10">
    <location>
        <begin position="105"/>
        <end position="170"/>
    </location>
</feature>
<dbReference type="Proteomes" id="UP000324996">
    <property type="component" value="Unassembled WGS sequence"/>
</dbReference>
<sequence>MGGRLVIDSLAAEELARLLDHLDVDEAQAARLIARFGDWIDSDQRVSPRGAEDFAYGGKNIGYRTADSLMVEGMEMRAVEGMDAGLYQTLRDWLCVLPMAGPSVININTLGPSQWPLLAMIFGDRFTESQLRGLILDRPEGGYRGQGSFLAQPLFGSMVIPSEMQQRIGVKTRFFVIRSTILLDSRSLVIQTLFEKAANGRLTRHRRQIGQDL</sequence>
<evidence type="ECO:0000256" key="9">
    <source>
        <dbReference type="ARBA" id="ARBA00023136"/>
    </source>
</evidence>
<dbReference type="InterPro" id="IPR005628">
    <property type="entry name" value="GspK"/>
</dbReference>
<dbReference type="Pfam" id="PF21687">
    <property type="entry name" value="T2SSK_1st"/>
    <property type="match status" value="1"/>
</dbReference>
<dbReference type="InterPro" id="IPR038072">
    <property type="entry name" value="GspK_central_sf"/>
</dbReference>
<comment type="similarity">
    <text evidence="2">Belongs to the GSP K family.</text>
</comment>
<accession>A0A5A7N7E7</accession>
<evidence type="ECO:0000256" key="4">
    <source>
        <dbReference type="ARBA" id="ARBA00022475"/>
    </source>
</evidence>
<dbReference type="InterPro" id="IPR049031">
    <property type="entry name" value="T2SSK_SAM-like_1st"/>
</dbReference>
<evidence type="ECO:0000256" key="3">
    <source>
        <dbReference type="ARBA" id="ARBA00022448"/>
    </source>
</evidence>
<evidence type="ECO:0000256" key="8">
    <source>
        <dbReference type="ARBA" id="ARBA00022989"/>
    </source>
</evidence>
<dbReference type="Pfam" id="PF03934">
    <property type="entry name" value="T2SSK"/>
    <property type="match status" value="1"/>
</dbReference>
<keyword evidence="5" id="KW-0997">Cell inner membrane</keyword>
<evidence type="ECO:0000256" key="7">
    <source>
        <dbReference type="ARBA" id="ARBA00022927"/>
    </source>
</evidence>
<evidence type="ECO:0000256" key="5">
    <source>
        <dbReference type="ARBA" id="ARBA00022519"/>
    </source>
</evidence>
<protein>
    <submittedName>
        <fullName evidence="12">Uncharacterized protein</fullName>
    </submittedName>
</protein>
<dbReference type="PANTHER" id="PTHR38831">
    <property type="entry name" value="TYPE II SECRETION SYSTEM PROTEIN K"/>
    <property type="match status" value="1"/>
</dbReference>
<evidence type="ECO:0000259" key="10">
    <source>
        <dbReference type="Pfam" id="PF03934"/>
    </source>
</evidence>
<organism evidence="12 13">
    <name type="scientific">Iodidimonas nitroreducens</name>
    <dbReference type="NCBI Taxonomy" id="1236968"/>
    <lineage>
        <taxon>Bacteria</taxon>
        <taxon>Pseudomonadati</taxon>
        <taxon>Pseudomonadota</taxon>
        <taxon>Alphaproteobacteria</taxon>
        <taxon>Iodidimonadales</taxon>
        <taxon>Iodidimonadaceae</taxon>
        <taxon>Iodidimonas</taxon>
    </lineage>
</organism>
<dbReference type="EMBL" id="BKCN01000009">
    <property type="protein sequence ID" value="GER04253.1"/>
    <property type="molecule type" value="Genomic_DNA"/>
</dbReference>
<name>A0A5A7N7E7_9PROT</name>
<dbReference type="GO" id="GO:0005886">
    <property type="term" value="C:plasma membrane"/>
    <property type="evidence" value="ECO:0007669"/>
    <property type="project" value="UniProtKB-SubCell"/>
</dbReference>
<dbReference type="GO" id="GO:0009306">
    <property type="term" value="P:protein secretion"/>
    <property type="evidence" value="ECO:0007669"/>
    <property type="project" value="InterPro"/>
</dbReference>